<evidence type="ECO:0000313" key="2">
    <source>
        <dbReference type="Proteomes" id="UP000612055"/>
    </source>
</evidence>
<name>A0A835XQE8_9CHLO</name>
<keyword evidence="2" id="KW-1185">Reference proteome</keyword>
<proteinExistence type="predicted"/>
<organism evidence="1 2">
    <name type="scientific">Edaphochlamys debaryana</name>
    <dbReference type="NCBI Taxonomy" id="47281"/>
    <lineage>
        <taxon>Eukaryota</taxon>
        <taxon>Viridiplantae</taxon>
        <taxon>Chlorophyta</taxon>
        <taxon>core chlorophytes</taxon>
        <taxon>Chlorophyceae</taxon>
        <taxon>CS clade</taxon>
        <taxon>Chlamydomonadales</taxon>
        <taxon>Chlamydomonadales incertae sedis</taxon>
        <taxon>Edaphochlamys</taxon>
    </lineage>
</organism>
<dbReference type="Proteomes" id="UP000612055">
    <property type="component" value="Unassembled WGS sequence"/>
</dbReference>
<dbReference type="AlphaFoldDB" id="A0A835XQE8"/>
<evidence type="ECO:0000313" key="1">
    <source>
        <dbReference type="EMBL" id="KAG2487799.1"/>
    </source>
</evidence>
<dbReference type="OrthoDB" id="536624at2759"/>
<reference evidence="1" key="1">
    <citation type="journal article" date="2020" name="bioRxiv">
        <title>Comparative genomics of Chlamydomonas.</title>
        <authorList>
            <person name="Craig R.J."/>
            <person name="Hasan A.R."/>
            <person name="Ness R.W."/>
            <person name="Keightley P.D."/>
        </authorList>
    </citation>
    <scope>NUCLEOTIDE SEQUENCE</scope>
    <source>
        <strain evidence="1">CCAP 11/70</strain>
    </source>
</reference>
<dbReference type="EMBL" id="JAEHOE010000092">
    <property type="protein sequence ID" value="KAG2487799.1"/>
    <property type="molecule type" value="Genomic_DNA"/>
</dbReference>
<protein>
    <recommendedName>
        <fullName evidence="3">Ricin B lectin domain-containing protein</fullName>
    </recommendedName>
</protein>
<accession>A0A835XQE8</accession>
<evidence type="ECO:0008006" key="3">
    <source>
        <dbReference type="Google" id="ProtNLM"/>
    </source>
</evidence>
<gene>
    <name evidence="1" type="ORF">HYH03_013643</name>
</gene>
<comment type="caution">
    <text evidence="1">The sequence shown here is derived from an EMBL/GenBank/DDBJ whole genome shotgun (WGS) entry which is preliminary data.</text>
</comment>
<sequence>MMPGLAAGLGRTEGASKDPCWPHARDEALHDSGSGLGWLHVYMCPEDMEPGLAWLAARHEVSWVKPLSRQEPHNAVAGWIIQSDASDVWSMPNSTSDRYGVPYHQIRLAGIRSTPLCLSSAGDVADNALYLRACDTAAPKQHFAILTATHATQAILILVRGVQGDFEEPNNS</sequence>